<feature type="domain" description="APS kinase" evidence="3">
    <location>
        <begin position="35"/>
        <end position="94"/>
    </location>
</feature>
<accession>A0A226EEF4</accession>
<organism evidence="4 5">
    <name type="scientific">Folsomia candida</name>
    <name type="common">Springtail</name>
    <dbReference type="NCBI Taxonomy" id="158441"/>
    <lineage>
        <taxon>Eukaryota</taxon>
        <taxon>Metazoa</taxon>
        <taxon>Ecdysozoa</taxon>
        <taxon>Arthropoda</taxon>
        <taxon>Hexapoda</taxon>
        <taxon>Collembola</taxon>
        <taxon>Entomobryomorpha</taxon>
        <taxon>Isotomoidea</taxon>
        <taxon>Isotomidae</taxon>
        <taxon>Proisotominae</taxon>
        <taxon>Folsomia</taxon>
    </lineage>
</organism>
<sequence length="698" mass="78961">MNTPTCSKITQVGSPSPSPPTNKRMKRQSESGVKKGCTILITGLAKSGKTTISTSLTQLLKSNGIPVKKVDGKELRAGLCKNLDFDCKKDRSEFVHLARQKARVSHEEGGLTFVDVFVDRSRAECDAESGLSRNVINPIDAEYEPPKNPDVYLKRIGNNVDAMTRELASRLVGYKCIPLLFLQPQSPVSPFSRSSPSPKSSTPVSSAASLSPSTTDTSDLDLVDDADFDQDGNIIKKFKRPRKSNIRNIFDYVRNLLLQRGFVGKDGELDNHPLFFALMGEWRIHYENHKTGGMEKFFPVKIRRPTTRDRSATPRKKPTKGAKTREKDDVKSPQITEWDDFIPLYWNGLTLCYGVLHKGFPHLKKCKQCWSQSTSEGYLCNLHSTTRLQHFTVFRDTNEKSIHYHAALSYPSVLKKEWTKQMFQKIAPNVTQVERYLLTHPNANFSPIYENSCLLSSPERLPTTHSITLSVALITLFRNLEMKELEAPIKPHIFLQKEIYMVEANLAVVERTLEANGVTFSMRDHDDISSPLIDKDRYCQKLPNLYCGVESNNQISIGLKTSKAGGQDHSEFTHTDQFKSGPIYQTPLSDEQLQLAATINTHTSFTQWTDQQKDLFNLVRDDCTRKEGLGQAALIVAEMKGQSYKGILIRRDNSKYENVQTIYEGDRAFVQAVYKFLTTRSLTISVEHTDDMRLNDEI</sequence>
<dbReference type="STRING" id="158441.A0A226EEF4"/>
<evidence type="ECO:0000313" key="4">
    <source>
        <dbReference type="EMBL" id="OXA55447.1"/>
    </source>
</evidence>
<feature type="compositionally biased region" description="Basic residues" evidence="2">
    <location>
        <begin position="313"/>
        <end position="322"/>
    </location>
</feature>
<feature type="region of interest" description="Disordered" evidence="2">
    <location>
        <begin position="1"/>
        <end position="32"/>
    </location>
</feature>
<reference evidence="4 5" key="1">
    <citation type="submission" date="2015-12" db="EMBL/GenBank/DDBJ databases">
        <title>The genome of Folsomia candida.</title>
        <authorList>
            <person name="Faddeeva A."/>
            <person name="Derks M.F."/>
            <person name="Anvar Y."/>
            <person name="Smit S."/>
            <person name="Van Straalen N."/>
            <person name="Roelofs D."/>
        </authorList>
    </citation>
    <scope>NUCLEOTIDE SEQUENCE [LARGE SCALE GENOMIC DNA]</scope>
    <source>
        <strain evidence="4 5">VU population</strain>
        <tissue evidence="4">Whole body</tissue>
    </source>
</reference>
<dbReference type="AlphaFoldDB" id="A0A226EEF4"/>
<feature type="region of interest" description="Disordered" evidence="2">
    <location>
        <begin position="187"/>
        <end position="223"/>
    </location>
</feature>
<feature type="compositionally biased region" description="Low complexity" evidence="2">
    <location>
        <begin position="187"/>
        <end position="217"/>
    </location>
</feature>
<dbReference type="Gene3D" id="3.40.50.300">
    <property type="entry name" value="P-loop containing nucleotide triphosphate hydrolases"/>
    <property type="match status" value="2"/>
</dbReference>
<dbReference type="EMBL" id="LNIX01000004">
    <property type="protein sequence ID" value="OXA55447.1"/>
    <property type="molecule type" value="Genomic_DNA"/>
</dbReference>
<dbReference type="Proteomes" id="UP000198287">
    <property type="component" value="Unassembled WGS sequence"/>
</dbReference>
<dbReference type="Pfam" id="PF01583">
    <property type="entry name" value="APS_kinase"/>
    <property type="match status" value="1"/>
</dbReference>
<dbReference type="SUPFAM" id="SSF52540">
    <property type="entry name" value="P-loop containing nucleoside triphosphate hydrolases"/>
    <property type="match status" value="1"/>
</dbReference>
<protein>
    <submittedName>
        <fullName evidence="4">Bifunctional 3'-phosphoadenosine 5'-phosphosulfate synthase</fullName>
    </submittedName>
</protein>
<feature type="compositionally biased region" description="Polar residues" evidence="2">
    <location>
        <begin position="1"/>
        <end position="15"/>
    </location>
</feature>
<proteinExistence type="predicted"/>
<comment type="caution">
    <text evidence="4">The sequence shown here is derived from an EMBL/GenBank/DDBJ whole genome shotgun (WGS) entry which is preliminary data.</text>
</comment>
<dbReference type="InterPro" id="IPR059117">
    <property type="entry name" value="APS_kinase_dom"/>
</dbReference>
<evidence type="ECO:0000256" key="1">
    <source>
        <dbReference type="ARBA" id="ARBA00022679"/>
    </source>
</evidence>
<evidence type="ECO:0000256" key="2">
    <source>
        <dbReference type="SAM" id="MobiDB-lite"/>
    </source>
</evidence>
<name>A0A226EEF4_FOLCA</name>
<dbReference type="InterPro" id="IPR027417">
    <property type="entry name" value="P-loop_NTPase"/>
</dbReference>
<feature type="region of interest" description="Disordered" evidence="2">
    <location>
        <begin position="303"/>
        <end position="329"/>
    </location>
</feature>
<keyword evidence="5" id="KW-1185">Reference proteome</keyword>
<evidence type="ECO:0000259" key="3">
    <source>
        <dbReference type="Pfam" id="PF01583"/>
    </source>
</evidence>
<evidence type="ECO:0000313" key="5">
    <source>
        <dbReference type="Proteomes" id="UP000198287"/>
    </source>
</evidence>
<keyword evidence="1" id="KW-0808">Transferase</keyword>
<gene>
    <name evidence="4" type="ORF">Fcan01_09403</name>
</gene>